<dbReference type="EMBL" id="FMYH01000014">
    <property type="protein sequence ID" value="SDD85416.1"/>
    <property type="molecule type" value="Genomic_DNA"/>
</dbReference>
<keyword evidence="4" id="KW-1185">Reference proteome</keyword>
<organism evidence="3 4">
    <name type="scientific">Sanguibacter gelidistatuariae</name>
    <dbReference type="NCBI Taxonomy" id="1814289"/>
    <lineage>
        <taxon>Bacteria</taxon>
        <taxon>Bacillati</taxon>
        <taxon>Actinomycetota</taxon>
        <taxon>Actinomycetes</taxon>
        <taxon>Micrococcales</taxon>
        <taxon>Sanguibacteraceae</taxon>
        <taxon>Sanguibacter</taxon>
    </lineage>
</organism>
<dbReference type="RefSeq" id="WP_093186906.1">
    <property type="nucleotide sequence ID" value="NZ_FMYH01000014.1"/>
</dbReference>
<evidence type="ECO:0000313" key="4">
    <source>
        <dbReference type="Proteomes" id="UP000199039"/>
    </source>
</evidence>
<feature type="region of interest" description="Disordered" evidence="1">
    <location>
        <begin position="1"/>
        <end position="49"/>
    </location>
</feature>
<evidence type="ECO:0000256" key="2">
    <source>
        <dbReference type="SAM" id="Phobius"/>
    </source>
</evidence>
<name>A0A1G6Y751_9MICO</name>
<evidence type="ECO:0000313" key="3">
    <source>
        <dbReference type="EMBL" id="SDD85416.1"/>
    </source>
</evidence>
<sequence>MEREPSGRPRGGSASSNAPRAAAQGRSRRPGGPSGSAPNGRPPRRRPRPSRRQLIIRWVVLLAVAGAVLIGVIVGLKALFNTIGEAISSAASAANTPAPTPTGPLRPVDCTPADVQITLTADAESYRVGRTATFDIAIAHTGTLPCTLDAGNVGRELVITSGEDRIFSSADCDSAGSKLLLLAPGDQYPGTVAWATNRSAPGCPADLPALMAGSYQAVVTAGTVSSPPIAFTIG</sequence>
<evidence type="ECO:0000256" key="1">
    <source>
        <dbReference type="SAM" id="MobiDB-lite"/>
    </source>
</evidence>
<keyword evidence="2" id="KW-0472">Membrane</keyword>
<feature type="transmembrane region" description="Helical" evidence="2">
    <location>
        <begin position="54"/>
        <end position="80"/>
    </location>
</feature>
<protein>
    <submittedName>
        <fullName evidence="3">Uncharacterized protein</fullName>
    </submittedName>
</protein>
<dbReference type="STRING" id="1814289.SAMN05216410_0274"/>
<keyword evidence="2" id="KW-0812">Transmembrane</keyword>
<gene>
    <name evidence="3" type="ORF">SAMN05216410_0274</name>
</gene>
<dbReference type="AlphaFoldDB" id="A0A1G6Y751"/>
<reference evidence="3 4" key="1">
    <citation type="submission" date="2016-09" db="EMBL/GenBank/DDBJ databases">
        <authorList>
            <person name="Capua I."/>
            <person name="De Benedictis P."/>
            <person name="Joannis T."/>
            <person name="Lombin L.H."/>
            <person name="Cattoli G."/>
        </authorList>
    </citation>
    <scope>NUCLEOTIDE SEQUENCE [LARGE SCALE GENOMIC DNA]</scope>
    <source>
        <strain evidence="3 4">ISLP-3</strain>
    </source>
</reference>
<proteinExistence type="predicted"/>
<dbReference type="OrthoDB" id="5189092at2"/>
<accession>A0A1G6Y751</accession>
<dbReference type="Proteomes" id="UP000199039">
    <property type="component" value="Unassembled WGS sequence"/>
</dbReference>
<keyword evidence="2" id="KW-1133">Transmembrane helix</keyword>